<dbReference type="Pfam" id="PF01490">
    <property type="entry name" value="Aa_trans"/>
    <property type="match status" value="1"/>
</dbReference>
<dbReference type="GO" id="GO:0061459">
    <property type="term" value="F:L-arginine transmembrane transporter activity"/>
    <property type="evidence" value="ECO:0007669"/>
    <property type="project" value="TreeGrafter"/>
</dbReference>
<keyword evidence="5 9" id="KW-0812">Transmembrane</keyword>
<proteinExistence type="inferred from homology"/>
<dbReference type="GO" id="GO:0015194">
    <property type="term" value="F:L-serine transmembrane transporter activity"/>
    <property type="evidence" value="ECO:0007669"/>
    <property type="project" value="TreeGrafter"/>
</dbReference>
<evidence type="ECO:0000256" key="4">
    <source>
        <dbReference type="ARBA" id="ARBA00022554"/>
    </source>
</evidence>
<evidence type="ECO:0000313" key="11">
    <source>
        <dbReference type="EnsemblProtists" id="EOD17214"/>
    </source>
</evidence>
<organism evidence="11 12">
    <name type="scientific">Emiliania huxleyi (strain CCMP1516)</name>
    <dbReference type="NCBI Taxonomy" id="280463"/>
    <lineage>
        <taxon>Eukaryota</taxon>
        <taxon>Haptista</taxon>
        <taxon>Haptophyta</taxon>
        <taxon>Prymnesiophyceae</taxon>
        <taxon>Isochrysidales</taxon>
        <taxon>Noelaerhabdaceae</taxon>
        <taxon>Emiliania</taxon>
    </lineage>
</organism>
<dbReference type="GO" id="GO:0015189">
    <property type="term" value="F:L-lysine transmembrane transporter activity"/>
    <property type="evidence" value="ECO:0007669"/>
    <property type="project" value="TreeGrafter"/>
</dbReference>
<evidence type="ECO:0000256" key="8">
    <source>
        <dbReference type="ARBA" id="ARBA00023136"/>
    </source>
</evidence>
<reference evidence="11" key="2">
    <citation type="submission" date="2024-10" db="UniProtKB">
        <authorList>
            <consortium name="EnsemblProtists"/>
        </authorList>
    </citation>
    <scope>IDENTIFICATION</scope>
</reference>
<evidence type="ECO:0000313" key="12">
    <source>
        <dbReference type="Proteomes" id="UP000013827"/>
    </source>
</evidence>
<evidence type="ECO:0000259" key="10">
    <source>
        <dbReference type="Pfam" id="PF01490"/>
    </source>
</evidence>
<dbReference type="OMA" id="NQKISHW"/>
<dbReference type="PANTHER" id="PTHR22950">
    <property type="entry name" value="AMINO ACID TRANSPORTER"/>
    <property type="match status" value="1"/>
</dbReference>
<dbReference type="eggNOG" id="KOG1305">
    <property type="taxonomic scope" value="Eukaryota"/>
</dbReference>
<keyword evidence="7 9" id="KW-1133">Transmembrane helix</keyword>
<keyword evidence="12" id="KW-1185">Reference proteome</keyword>
<dbReference type="AlphaFoldDB" id="A0A0D3J129"/>
<feature type="transmembrane region" description="Helical" evidence="9">
    <location>
        <begin position="342"/>
        <end position="364"/>
    </location>
</feature>
<dbReference type="GO" id="GO:0005290">
    <property type="term" value="F:L-histidine transmembrane transporter activity"/>
    <property type="evidence" value="ECO:0007669"/>
    <property type="project" value="TreeGrafter"/>
</dbReference>
<feature type="transmembrane region" description="Helical" evidence="9">
    <location>
        <begin position="53"/>
        <end position="77"/>
    </location>
</feature>
<evidence type="ECO:0000256" key="6">
    <source>
        <dbReference type="ARBA" id="ARBA00022970"/>
    </source>
</evidence>
<dbReference type="EnsemblProtists" id="EOD17214">
    <property type="protein sequence ID" value="EOD17214"/>
    <property type="gene ID" value="EMIHUDRAFT_244268"/>
</dbReference>
<comment type="similarity">
    <text evidence="2">Belongs to the amino acid/polyamine transporter 2 family.</text>
</comment>
<feature type="transmembrane region" description="Helical" evidence="9">
    <location>
        <begin position="178"/>
        <end position="201"/>
    </location>
</feature>
<reference evidence="12" key="1">
    <citation type="journal article" date="2013" name="Nature">
        <title>Pan genome of the phytoplankton Emiliania underpins its global distribution.</title>
        <authorList>
            <person name="Read B.A."/>
            <person name="Kegel J."/>
            <person name="Klute M.J."/>
            <person name="Kuo A."/>
            <person name="Lefebvre S.C."/>
            <person name="Maumus F."/>
            <person name="Mayer C."/>
            <person name="Miller J."/>
            <person name="Monier A."/>
            <person name="Salamov A."/>
            <person name="Young J."/>
            <person name="Aguilar M."/>
            <person name="Claverie J.M."/>
            <person name="Frickenhaus S."/>
            <person name="Gonzalez K."/>
            <person name="Herman E.K."/>
            <person name="Lin Y.C."/>
            <person name="Napier J."/>
            <person name="Ogata H."/>
            <person name="Sarno A.F."/>
            <person name="Shmutz J."/>
            <person name="Schroeder D."/>
            <person name="de Vargas C."/>
            <person name="Verret F."/>
            <person name="von Dassow P."/>
            <person name="Valentin K."/>
            <person name="Van de Peer Y."/>
            <person name="Wheeler G."/>
            <person name="Dacks J.B."/>
            <person name="Delwiche C.F."/>
            <person name="Dyhrman S.T."/>
            <person name="Glockner G."/>
            <person name="John U."/>
            <person name="Richards T."/>
            <person name="Worden A.Z."/>
            <person name="Zhang X."/>
            <person name="Grigoriev I.V."/>
            <person name="Allen A.E."/>
            <person name="Bidle K."/>
            <person name="Borodovsky M."/>
            <person name="Bowler C."/>
            <person name="Brownlee C."/>
            <person name="Cock J.M."/>
            <person name="Elias M."/>
            <person name="Gladyshev V.N."/>
            <person name="Groth M."/>
            <person name="Guda C."/>
            <person name="Hadaegh A."/>
            <person name="Iglesias-Rodriguez M.D."/>
            <person name="Jenkins J."/>
            <person name="Jones B.M."/>
            <person name="Lawson T."/>
            <person name="Leese F."/>
            <person name="Lindquist E."/>
            <person name="Lobanov A."/>
            <person name="Lomsadze A."/>
            <person name="Malik S.B."/>
            <person name="Marsh M.E."/>
            <person name="Mackinder L."/>
            <person name="Mock T."/>
            <person name="Mueller-Roeber B."/>
            <person name="Pagarete A."/>
            <person name="Parker M."/>
            <person name="Probert I."/>
            <person name="Quesneville H."/>
            <person name="Raines C."/>
            <person name="Rensing S.A."/>
            <person name="Riano-Pachon D.M."/>
            <person name="Richier S."/>
            <person name="Rokitta S."/>
            <person name="Shiraiwa Y."/>
            <person name="Soanes D.M."/>
            <person name="van der Giezen M."/>
            <person name="Wahlund T.M."/>
            <person name="Williams B."/>
            <person name="Wilson W."/>
            <person name="Wolfe G."/>
            <person name="Wurch L.L."/>
        </authorList>
    </citation>
    <scope>NUCLEOTIDE SEQUENCE</scope>
</reference>
<dbReference type="STRING" id="2903.R1E8H3"/>
<dbReference type="GO" id="GO:0005313">
    <property type="term" value="F:L-glutamate transmembrane transporter activity"/>
    <property type="evidence" value="ECO:0007669"/>
    <property type="project" value="TreeGrafter"/>
</dbReference>
<feature type="transmembrane region" description="Helical" evidence="9">
    <location>
        <begin position="301"/>
        <end position="321"/>
    </location>
</feature>
<comment type="subcellular location">
    <subcellularLocation>
        <location evidence="1">Vacuole membrane</location>
        <topology evidence="1">Multi-pass membrane protein</topology>
    </subcellularLocation>
</comment>
<dbReference type="GO" id="GO:0005774">
    <property type="term" value="C:vacuolar membrane"/>
    <property type="evidence" value="ECO:0007669"/>
    <property type="project" value="UniProtKB-SubCell"/>
</dbReference>
<evidence type="ECO:0000256" key="2">
    <source>
        <dbReference type="ARBA" id="ARBA00008066"/>
    </source>
</evidence>
<feature type="transmembrane region" description="Helical" evidence="9">
    <location>
        <begin position="221"/>
        <end position="239"/>
    </location>
</feature>
<accession>A0A0D3J129</accession>
<feature type="transmembrane region" description="Helical" evidence="9">
    <location>
        <begin position="103"/>
        <end position="125"/>
    </location>
</feature>
<dbReference type="PaxDb" id="2903-EOD17214"/>
<keyword evidence="4" id="KW-0926">Vacuole</keyword>
<evidence type="ECO:0000256" key="9">
    <source>
        <dbReference type="SAM" id="Phobius"/>
    </source>
</evidence>
<keyword evidence="3" id="KW-0813">Transport</keyword>
<feature type="domain" description="Amino acid transporter transmembrane" evidence="10">
    <location>
        <begin position="25"/>
        <end position="321"/>
    </location>
</feature>
<keyword evidence="6" id="KW-0029">Amino-acid transport</keyword>
<evidence type="ECO:0000256" key="7">
    <source>
        <dbReference type="ARBA" id="ARBA00022989"/>
    </source>
</evidence>
<dbReference type="HOGENOM" id="CLU_678687_0_0_1"/>
<sequence length="366" mass="37404">METDLHVRRATSRAGSPLIAEASGATLASSIANLTNTNVGVGMLAMPAALASAGWVGGLSLLAFAALASAFASSLLVDCVDHVGRPATLSCITSAAFGPLGRALVDVAVASFCASCAIGYLIVAGDSLPDVVRALDDSALPDESLWLRRETWIVGSALVVVAPLSCMRDIDSLRFASFLVLVCAVAIGATVLLFSAGAAGFDAHEGCEAGNSRCLGHRVSVTSAGRTLSALTTFAFAFASQPNVVAVSSELRSPTRARMLGVIAGSVCLTGILASAGYYTFGDAVCSDLLLSYPDTPLLSLARLALTYVVLLSYPVVSYPADPTRLKRAGAGLMILEAEDGLLLMIGLGVVLAPLSSYVTLVGVET</sequence>
<dbReference type="GO" id="GO:0005302">
    <property type="term" value="F:L-tyrosine transmembrane transporter activity"/>
    <property type="evidence" value="ECO:0007669"/>
    <property type="project" value="TreeGrafter"/>
</dbReference>
<evidence type="ECO:0000256" key="3">
    <source>
        <dbReference type="ARBA" id="ARBA00022448"/>
    </source>
</evidence>
<dbReference type="GeneID" id="17263377"/>
<dbReference type="RefSeq" id="XP_005769643.1">
    <property type="nucleotide sequence ID" value="XM_005769586.1"/>
</dbReference>
<dbReference type="KEGG" id="ehx:EMIHUDRAFT_244268"/>
<name>A0A0D3J129_EMIH1</name>
<keyword evidence="8 9" id="KW-0472">Membrane</keyword>
<dbReference type="PANTHER" id="PTHR22950:SF678">
    <property type="entry name" value="VACUOLAR AMINO ACID TRANSPORTER 5-RELATED"/>
    <property type="match status" value="1"/>
</dbReference>
<feature type="transmembrane region" description="Helical" evidence="9">
    <location>
        <begin position="260"/>
        <end position="281"/>
    </location>
</feature>
<protein>
    <recommendedName>
        <fullName evidence="10">Amino acid transporter transmembrane domain-containing protein</fullName>
    </recommendedName>
</protein>
<dbReference type="Proteomes" id="UP000013827">
    <property type="component" value="Unassembled WGS sequence"/>
</dbReference>
<evidence type="ECO:0000256" key="1">
    <source>
        <dbReference type="ARBA" id="ARBA00004128"/>
    </source>
</evidence>
<evidence type="ECO:0000256" key="5">
    <source>
        <dbReference type="ARBA" id="ARBA00022692"/>
    </source>
</evidence>
<dbReference type="InterPro" id="IPR013057">
    <property type="entry name" value="AA_transpt_TM"/>
</dbReference>